<sequence length="137" mass="15687">MPPHYTELIFISLINFKLGRRRPNQPPSTYLTCHWLVLQLPISRLIMHDNSTIPIATTRPSTFPHFPRLPLILHYGDSNLDISGLYDKPRGNVYGHYRLCAPRTTTTSNSYSWSKNNMSAYMWDAGLWGEQVPNLGG</sequence>
<dbReference type="Proteomes" id="UP000280685">
    <property type="component" value="Chromosome 2"/>
</dbReference>
<dbReference type="EMBL" id="LR026965">
    <property type="protein sequence ID" value="VBB76196.1"/>
    <property type="molecule type" value="Genomic_DNA"/>
</dbReference>
<keyword evidence="2" id="KW-1185">Reference proteome</keyword>
<name>A0ABY6S3Q2_PODCO</name>
<protein>
    <submittedName>
        <fullName evidence="1">Uncharacterized protein</fullName>
    </submittedName>
</protein>
<evidence type="ECO:0000313" key="1">
    <source>
        <dbReference type="EMBL" id="VBB76196.1"/>
    </source>
</evidence>
<reference evidence="1" key="1">
    <citation type="submission" date="2018-02" db="EMBL/GenBank/DDBJ databases">
        <authorList>
            <person name="Silar P."/>
        </authorList>
    </citation>
    <scope>NUCLEOTIDE SEQUENCE [LARGE SCALE GENOMIC DNA]</scope>
    <source>
        <strain evidence="1">T</strain>
    </source>
</reference>
<accession>A0ABY6S3Q2</accession>
<organism evidence="1 2">
    <name type="scientific">Podospora comata</name>
    <dbReference type="NCBI Taxonomy" id="48703"/>
    <lineage>
        <taxon>Eukaryota</taxon>
        <taxon>Fungi</taxon>
        <taxon>Dikarya</taxon>
        <taxon>Ascomycota</taxon>
        <taxon>Pezizomycotina</taxon>
        <taxon>Sordariomycetes</taxon>
        <taxon>Sordariomycetidae</taxon>
        <taxon>Sordariales</taxon>
        <taxon>Podosporaceae</taxon>
        <taxon>Podospora</taxon>
    </lineage>
</organism>
<gene>
    <name evidence="1" type="ORF">PODCO_210710</name>
</gene>
<evidence type="ECO:0000313" key="2">
    <source>
        <dbReference type="Proteomes" id="UP000280685"/>
    </source>
</evidence>
<proteinExistence type="predicted"/>